<feature type="transmembrane region" description="Helical" evidence="6">
    <location>
        <begin position="291"/>
        <end position="309"/>
    </location>
</feature>
<dbReference type="InterPro" id="IPR029787">
    <property type="entry name" value="Nucleotide_cyclase"/>
</dbReference>
<dbReference type="Pfam" id="PF00990">
    <property type="entry name" value="GGDEF"/>
    <property type="match status" value="1"/>
</dbReference>
<organism evidence="8 9">
    <name type="scientific">Paenibacillus mucilaginosus 3016</name>
    <dbReference type="NCBI Taxonomy" id="1116391"/>
    <lineage>
        <taxon>Bacteria</taxon>
        <taxon>Bacillati</taxon>
        <taxon>Bacillota</taxon>
        <taxon>Bacilli</taxon>
        <taxon>Bacillales</taxon>
        <taxon>Paenibacillaceae</taxon>
        <taxon>Paenibacillus</taxon>
    </lineage>
</organism>
<dbReference type="AlphaFoldDB" id="H6NPF1"/>
<dbReference type="Gene3D" id="6.10.340.10">
    <property type="match status" value="1"/>
</dbReference>
<dbReference type="GO" id="GO:0005886">
    <property type="term" value="C:plasma membrane"/>
    <property type="evidence" value="ECO:0007669"/>
    <property type="project" value="UniProtKB-SubCell"/>
</dbReference>
<keyword evidence="9" id="KW-1185">Reference proteome</keyword>
<dbReference type="KEGG" id="pmq:PM3016_5898"/>
<dbReference type="InterPro" id="IPR000160">
    <property type="entry name" value="GGDEF_dom"/>
</dbReference>
<evidence type="ECO:0000313" key="9">
    <source>
        <dbReference type="Proteomes" id="UP000007523"/>
    </source>
</evidence>
<dbReference type="GO" id="GO:0052621">
    <property type="term" value="F:diguanylate cyclase activity"/>
    <property type="evidence" value="ECO:0007669"/>
    <property type="project" value="TreeGrafter"/>
</dbReference>
<name>H6NPF1_9BACL</name>
<dbReference type="Gene3D" id="3.30.450.20">
    <property type="entry name" value="PAS domain"/>
    <property type="match status" value="1"/>
</dbReference>
<dbReference type="STRING" id="1116391.PM3016_5898"/>
<evidence type="ECO:0000256" key="1">
    <source>
        <dbReference type="ARBA" id="ARBA00004651"/>
    </source>
</evidence>
<evidence type="ECO:0000256" key="3">
    <source>
        <dbReference type="ARBA" id="ARBA00022692"/>
    </source>
</evidence>
<dbReference type="Proteomes" id="UP000007523">
    <property type="component" value="Chromosome"/>
</dbReference>
<evidence type="ECO:0000259" key="7">
    <source>
        <dbReference type="PROSITE" id="PS50887"/>
    </source>
</evidence>
<evidence type="ECO:0000256" key="2">
    <source>
        <dbReference type="ARBA" id="ARBA00022475"/>
    </source>
</evidence>
<dbReference type="InterPro" id="IPR050469">
    <property type="entry name" value="Diguanylate_Cyclase"/>
</dbReference>
<sequence>MPGWIPKRLGLIKFQVLLTGLLAFSLAGTTAVLTGVALTKQNDSMTDSILQSNFEGARNLNVSMNKLLDLMMRELGAAAKFIGGQEGPLEQQAGYVNEMLGGRRFFAGAVLLDAKGVVRASTPGLLMQAGEALDEQVVEMALALPRPFVSGAFIAPNGHCAVLVSHPVMNRDGQRLGVVAGVIDLDERNVFSDFFEHASRSKNGTYAYLVNERGQVMLNPDDQRSGELIAPEVLRQTFPNEDIRYAAVRNTEGREVLAGYLTIPKIGWGIVFQSPAEVVDEALGVLIKAQLAWILPLFVLMLLVSLGIARKLAAPFAALTAAARQISAGERMVDPPFTRHWNYEAHHLAKAMMWAVGALQHQADRMSEQARTDGLTGLANRVCLEERVADMETGNQPYALLVLDIDHFKSVNDVYGHQTGDEALVHLARMISLEAGGESFAFRFGGEEFVVLLPGGGLEDGLDLAERIRSRMEHTVSPTGRPITVSIGAAACPRHGETFGEVFERADQALYQAKRSGRNRTAAAEELLPVG</sequence>
<keyword evidence="5 6" id="KW-0472">Membrane</keyword>
<keyword evidence="4 6" id="KW-1133">Transmembrane helix</keyword>
<dbReference type="RefSeq" id="WP_014371864.1">
    <property type="nucleotide sequence ID" value="NC_016935.1"/>
</dbReference>
<dbReference type="SMART" id="SM00267">
    <property type="entry name" value="GGDEF"/>
    <property type="match status" value="1"/>
</dbReference>
<gene>
    <name evidence="8" type="ORF">PM3016_5898</name>
</gene>
<dbReference type="PANTHER" id="PTHR45138">
    <property type="entry name" value="REGULATORY COMPONENTS OF SENSORY TRANSDUCTION SYSTEM"/>
    <property type="match status" value="1"/>
</dbReference>
<dbReference type="FunFam" id="3.30.70.270:FF:000001">
    <property type="entry name" value="Diguanylate cyclase domain protein"/>
    <property type="match status" value="1"/>
</dbReference>
<dbReference type="CDD" id="cd12914">
    <property type="entry name" value="PDC1_DGC_like"/>
    <property type="match status" value="1"/>
</dbReference>
<dbReference type="InterPro" id="IPR043128">
    <property type="entry name" value="Rev_trsase/Diguanyl_cyclase"/>
</dbReference>
<dbReference type="CDD" id="cd01949">
    <property type="entry name" value="GGDEF"/>
    <property type="match status" value="1"/>
</dbReference>
<keyword evidence="3 6" id="KW-0812">Transmembrane</keyword>
<dbReference type="EMBL" id="CP003235">
    <property type="protein sequence ID" value="AFC32563.1"/>
    <property type="molecule type" value="Genomic_DNA"/>
</dbReference>
<dbReference type="GO" id="GO:0043709">
    <property type="term" value="P:cell adhesion involved in single-species biofilm formation"/>
    <property type="evidence" value="ECO:0007669"/>
    <property type="project" value="TreeGrafter"/>
</dbReference>
<dbReference type="HOGENOM" id="CLU_000445_134_6_9"/>
<accession>H6NPF1</accession>
<dbReference type="InterPro" id="IPR033479">
    <property type="entry name" value="dCache_1"/>
</dbReference>
<proteinExistence type="predicted"/>
<dbReference type="NCBIfam" id="TIGR00254">
    <property type="entry name" value="GGDEF"/>
    <property type="match status" value="1"/>
</dbReference>
<evidence type="ECO:0000256" key="4">
    <source>
        <dbReference type="ARBA" id="ARBA00022989"/>
    </source>
</evidence>
<dbReference type="SUPFAM" id="SSF55073">
    <property type="entry name" value="Nucleotide cyclase"/>
    <property type="match status" value="1"/>
</dbReference>
<comment type="subcellular location">
    <subcellularLocation>
        <location evidence="1">Cell membrane</location>
        <topology evidence="1">Multi-pass membrane protein</topology>
    </subcellularLocation>
</comment>
<evidence type="ECO:0000256" key="6">
    <source>
        <dbReference type="SAM" id="Phobius"/>
    </source>
</evidence>
<dbReference type="PANTHER" id="PTHR45138:SF9">
    <property type="entry name" value="DIGUANYLATE CYCLASE DGCM-RELATED"/>
    <property type="match status" value="1"/>
</dbReference>
<feature type="domain" description="GGDEF" evidence="7">
    <location>
        <begin position="396"/>
        <end position="526"/>
    </location>
</feature>
<dbReference type="Gene3D" id="3.30.70.270">
    <property type="match status" value="1"/>
</dbReference>
<keyword evidence="2" id="KW-1003">Cell membrane</keyword>
<reference evidence="8 9" key="1">
    <citation type="journal article" date="2012" name="J. Bacteriol.">
        <title>Complete Genome Sequence of Paenibacillus mucilaginosus 3016, a Bacterium Functional as Microbial Fertilizer.</title>
        <authorList>
            <person name="Ma M."/>
            <person name="Wang Z."/>
            <person name="Li L."/>
            <person name="Jiang X."/>
            <person name="Guan D."/>
            <person name="Cao F."/>
            <person name="Chen H."/>
            <person name="Wang X."/>
            <person name="Shen D."/>
            <person name="Du B."/>
            <person name="Li J."/>
        </authorList>
    </citation>
    <scope>NUCLEOTIDE SEQUENCE [LARGE SCALE GENOMIC DNA]</scope>
    <source>
        <strain evidence="8 9">3016</strain>
    </source>
</reference>
<dbReference type="Pfam" id="PF02743">
    <property type="entry name" value="dCache_1"/>
    <property type="match status" value="1"/>
</dbReference>
<dbReference type="PROSITE" id="PS50887">
    <property type="entry name" value="GGDEF"/>
    <property type="match status" value="1"/>
</dbReference>
<evidence type="ECO:0000256" key="5">
    <source>
        <dbReference type="ARBA" id="ARBA00023136"/>
    </source>
</evidence>
<evidence type="ECO:0000313" key="8">
    <source>
        <dbReference type="EMBL" id="AFC32563.1"/>
    </source>
</evidence>
<dbReference type="GO" id="GO:1902201">
    <property type="term" value="P:negative regulation of bacterial-type flagellum-dependent cell motility"/>
    <property type="evidence" value="ECO:0007669"/>
    <property type="project" value="TreeGrafter"/>
</dbReference>
<protein>
    <submittedName>
        <fullName evidence="8">Diguanylate cyclase</fullName>
    </submittedName>
</protein>